<evidence type="ECO:0000256" key="4">
    <source>
        <dbReference type="ARBA" id="ARBA00004371"/>
    </source>
</evidence>
<dbReference type="GO" id="GO:0061630">
    <property type="term" value="F:ubiquitin protein ligase activity"/>
    <property type="evidence" value="ECO:0007669"/>
    <property type="project" value="UniProtKB-EC"/>
</dbReference>
<dbReference type="Gene3D" id="3.30.40.10">
    <property type="entry name" value="Zinc/RING finger domain, C3HC4 (zinc finger)"/>
    <property type="match status" value="2"/>
</dbReference>
<evidence type="ECO:0000313" key="20">
    <source>
        <dbReference type="Proteomes" id="UP001211065"/>
    </source>
</evidence>
<dbReference type="InterPro" id="IPR011011">
    <property type="entry name" value="Znf_FYVE_PHD"/>
</dbReference>
<dbReference type="EMBL" id="JADGJW010000285">
    <property type="protein sequence ID" value="KAJ3220635.1"/>
    <property type="molecule type" value="Genomic_DNA"/>
</dbReference>
<feature type="domain" description="RING-type" evidence="18">
    <location>
        <begin position="261"/>
        <end position="301"/>
    </location>
</feature>
<reference evidence="19" key="1">
    <citation type="submission" date="2020-05" db="EMBL/GenBank/DDBJ databases">
        <title>Phylogenomic resolution of chytrid fungi.</title>
        <authorList>
            <person name="Stajich J.E."/>
            <person name="Amses K."/>
            <person name="Simmons R."/>
            <person name="Seto K."/>
            <person name="Myers J."/>
            <person name="Bonds A."/>
            <person name="Quandt C.A."/>
            <person name="Barry K."/>
            <person name="Liu P."/>
            <person name="Grigoriev I."/>
            <person name="Longcore J.E."/>
            <person name="James T.Y."/>
        </authorList>
    </citation>
    <scope>NUCLEOTIDE SEQUENCE</scope>
    <source>
        <strain evidence="19">JEL0476</strain>
    </source>
</reference>
<dbReference type="InterPro" id="IPR013083">
    <property type="entry name" value="Znf_RING/FYVE/PHD"/>
</dbReference>
<evidence type="ECO:0000256" key="15">
    <source>
        <dbReference type="ARBA" id="ARBA00023228"/>
    </source>
</evidence>
<dbReference type="PROSITE" id="PS50089">
    <property type="entry name" value="ZF_RING_2"/>
    <property type="match status" value="1"/>
</dbReference>
<sequence>MDGFLVPTNNNCTMFTNKKKKEDFLERENESERYFEQSATNYSEKNGINFFSKGIMEKKEHSDGSDGKEKVLVKSKNREIPIKNLVVNNLNASSSAAGSNSNLTTSPLGMTPPTGWQLDSEVDDCTFCKLKFNFFFRRHHCRSKKFIIKKAEDFTRVNLHEVTSDLFEDVVNNRTPERVCDSCYNILTNKDDDNDFFHEADDEDSLTRSIIRECPVCLKSFSDIGESSEDHLNQCLGKTKVEIKGNRYLVGDWDSSVSGDCCICFDEFSKGDKIARLNCLCVYHEECIKSWFRCSATCPVHV</sequence>
<dbReference type="Pfam" id="PF01363">
    <property type="entry name" value="FYVE"/>
    <property type="match status" value="1"/>
</dbReference>
<evidence type="ECO:0000256" key="9">
    <source>
        <dbReference type="ARBA" id="ARBA00022723"/>
    </source>
</evidence>
<comment type="pathway">
    <text evidence="5">Protein modification; protein ubiquitination.</text>
</comment>
<dbReference type="PANTHER" id="PTHR46661:SF4">
    <property type="entry name" value="RING-TYPE DOMAIN-CONTAINING PROTEIN"/>
    <property type="match status" value="1"/>
</dbReference>
<dbReference type="InterPro" id="IPR051878">
    <property type="entry name" value="ZNRF_ubiq-protein_ligase"/>
</dbReference>
<keyword evidence="11 17" id="KW-0863">Zinc-finger</keyword>
<keyword evidence="13" id="KW-0862">Zinc</keyword>
<dbReference type="PANTHER" id="PTHR46661">
    <property type="entry name" value="E3 UBIQUITIN-PROTEIN LIGASE ZNRF1-LIKE PROTEIN"/>
    <property type="match status" value="1"/>
</dbReference>
<keyword evidence="15" id="KW-0458">Lysosome</keyword>
<name>A0AAD5XZT1_9FUNG</name>
<evidence type="ECO:0000256" key="7">
    <source>
        <dbReference type="ARBA" id="ARBA00022679"/>
    </source>
</evidence>
<evidence type="ECO:0000256" key="10">
    <source>
        <dbReference type="ARBA" id="ARBA00022753"/>
    </source>
</evidence>
<dbReference type="GO" id="GO:0016020">
    <property type="term" value="C:membrane"/>
    <property type="evidence" value="ECO:0007669"/>
    <property type="project" value="UniProtKB-SubCell"/>
</dbReference>
<accession>A0AAD5XZT1</accession>
<comment type="caution">
    <text evidence="19">The sequence shown here is derived from an EMBL/GenBank/DDBJ whole genome shotgun (WGS) entry which is preliminary data.</text>
</comment>
<gene>
    <name evidence="19" type="ORF">HK099_004133</name>
</gene>
<dbReference type="Proteomes" id="UP001211065">
    <property type="component" value="Unassembled WGS sequence"/>
</dbReference>
<keyword evidence="14" id="KW-0472">Membrane</keyword>
<evidence type="ECO:0000256" key="3">
    <source>
        <dbReference type="ARBA" id="ARBA00004177"/>
    </source>
</evidence>
<dbReference type="InterPro" id="IPR000306">
    <property type="entry name" value="Znf_FYVE"/>
</dbReference>
<dbReference type="SMART" id="SM00064">
    <property type="entry name" value="FYVE"/>
    <property type="match status" value="1"/>
</dbReference>
<keyword evidence="20" id="KW-1185">Reference proteome</keyword>
<evidence type="ECO:0000259" key="18">
    <source>
        <dbReference type="PROSITE" id="PS50089"/>
    </source>
</evidence>
<dbReference type="SUPFAM" id="SSF57903">
    <property type="entry name" value="FYVE/PHD zinc finger"/>
    <property type="match status" value="1"/>
</dbReference>
<evidence type="ECO:0000256" key="14">
    <source>
        <dbReference type="ARBA" id="ARBA00023136"/>
    </source>
</evidence>
<evidence type="ECO:0000256" key="17">
    <source>
        <dbReference type="PROSITE-ProRule" id="PRU00175"/>
    </source>
</evidence>
<keyword evidence="7" id="KW-0808">Transferase</keyword>
<dbReference type="InterPro" id="IPR001841">
    <property type="entry name" value="Znf_RING"/>
</dbReference>
<dbReference type="EC" id="2.3.2.27" evidence="6"/>
<dbReference type="Pfam" id="PF13639">
    <property type="entry name" value="zf-RING_2"/>
    <property type="match status" value="1"/>
</dbReference>
<dbReference type="GO" id="GO:0005768">
    <property type="term" value="C:endosome"/>
    <property type="evidence" value="ECO:0007669"/>
    <property type="project" value="UniProtKB-SubCell"/>
</dbReference>
<comment type="subcellular location">
    <subcellularLocation>
        <location evidence="3">Endosome</location>
    </subcellularLocation>
    <subcellularLocation>
        <location evidence="4">Lysosome</location>
    </subcellularLocation>
    <subcellularLocation>
        <location evidence="2">Membrane</location>
        <topology evidence="2">Peripheral membrane protein</topology>
    </subcellularLocation>
</comment>
<evidence type="ECO:0000256" key="6">
    <source>
        <dbReference type="ARBA" id="ARBA00012483"/>
    </source>
</evidence>
<dbReference type="GO" id="GO:0043161">
    <property type="term" value="P:proteasome-mediated ubiquitin-dependent protein catabolic process"/>
    <property type="evidence" value="ECO:0007669"/>
    <property type="project" value="TreeGrafter"/>
</dbReference>
<evidence type="ECO:0000313" key="19">
    <source>
        <dbReference type="EMBL" id="KAJ3220635.1"/>
    </source>
</evidence>
<comment type="catalytic activity">
    <reaction evidence="1">
        <text>S-ubiquitinyl-[E2 ubiquitin-conjugating enzyme]-L-cysteine + [acceptor protein]-L-lysine = [E2 ubiquitin-conjugating enzyme]-L-cysteine + N(6)-ubiquitinyl-[acceptor protein]-L-lysine.</text>
        <dbReference type="EC" id="2.3.2.27"/>
    </reaction>
</comment>
<keyword evidence="16" id="KW-0449">Lipoprotein</keyword>
<evidence type="ECO:0000256" key="8">
    <source>
        <dbReference type="ARBA" id="ARBA00022707"/>
    </source>
</evidence>
<evidence type="ECO:0000256" key="16">
    <source>
        <dbReference type="ARBA" id="ARBA00023288"/>
    </source>
</evidence>
<keyword evidence="10" id="KW-0967">Endosome</keyword>
<evidence type="ECO:0000256" key="5">
    <source>
        <dbReference type="ARBA" id="ARBA00004906"/>
    </source>
</evidence>
<evidence type="ECO:0000256" key="1">
    <source>
        <dbReference type="ARBA" id="ARBA00000900"/>
    </source>
</evidence>
<evidence type="ECO:0000256" key="13">
    <source>
        <dbReference type="ARBA" id="ARBA00022833"/>
    </source>
</evidence>
<keyword evidence="9" id="KW-0479">Metal-binding</keyword>
<dbReference type="CDD" id="cd16489">
    <property type="entry name" value="mRING-CH-C4HC2H_ZNRF"/>
    <property type="match status" value="1"/>
</dbReference>
<keyword evidence="8" id="KW-0519">Myristate</keyword>
<dbReference type="GO" id="GO:0070936">
    <property type="term" value="P:protein K48-linked ubiquitination"/>
    <property type="evidence" value="ECO:0007669"/>
    <property type="project" value="TreeGrafter"/>
</dbReference>
<evidence type="ECO:0000256" key="11">
    <source>
        <dbReference type="ARBA" id="ARBA00022771"/>
    </source>
</evidence>
<organism evidence="19 20">
    <name type="scientific">Clydaea vesicula</name>
    <dbReference type="NCBI Taxonomy" id="447962"/>
    <lineage>
        <taxon>Eukaryota</taxon>
        <taxon>Fungi</taxon>
        <taxon>Fungi incertae sedis</taxon>
        <taxon>Chytridiomycota</taxon>
        <taxon>Chytridiomycota incertae sedis</taxon>
        <taxon>Chytridiomycetes</taxon>
        <taxon>Lobulomycetales</taxon>
        <taxon>Lobulomycetaceae</taxon>
        <taxon>Clydaea</taxon>
    </lineage>
</organism>
<dbReference type="AlphaFoldDB" id="A0AAD5XZT1"/>
<keyword evidence="12" id="KW-0833">Ubl conjugation pathway</keyword>
<evidence type="ECO:0000256" key="2">
    <source>
        <dbReference type="ARBA" id="ARBA00004170"/>
    </source>
</evidence>
<dbReference type="GO" id="GO:0008270">
    <property type="term" value="F:zinc ion binding"/>
    <property type="evidence" value="ECO:0007669"/>
    <property type="project" value="UniProtKB-KW"/>
</dbReference>
<evidence type="ECO:0000256" key="12">
    <source>
        <dbReference type="ARBA" id="ARBA00022786"/>
    </source>
</evidence>
<proteinExistence type="predicted"/>
<dbReference type="SUPFAM" id="SSF57850">
    <property type="entry name" value="RING/U-box"/>
    <property type="match status" value="1"/>
</dbReference>
<protein>
    <recommendedName>
        <fullName evidence="6">RING-type E3 ubiquitin transferase</fullName>
        <ecNumber evidence="6">2.3.2.27</ecNumber>
    </recommendedName>
</protein>